<comment type="caution">
    <text evidence="3">The sequence shown here is derived from an EMBL/GenBank/DDBJ whole genome shotgun (WGS) entry which is preliminary data.</text>
</comment>
<feature type="transmembrane region" description="Helical" evidence="2">
    <location>
        <begin position="54"/>
        <end position="74"/>
    </location>
</feature>
<feature type="transmembrane region" description="Helical" evidence="2">
    <location>
        <begin position="86"/>
        <end position="104"/>
    </location>
</feature>
<keyword evidence="2" id="KW-0812">Transmembrane</keyword>
<gene>
    <name evidence="3" type="ORF">BZL29_2356</name>
</gene>
<reference evidence="3 4" key="1">
    <citation type="submission" date="2017-02" db="EMBL/GenBank/DDBJ databases">
        <title>Complete genome sequences of Mycobacterium kansasii strains isolated from rhesus macaques.</title>
        <authorList>
            <person name="Panda A."/>
            <person name="Nagaraj S."/>
            <person name="Zhao X."/>
            <person name="Tettelin H."/>
            <person name="Detolla L.J."/>
        </authorList>
    </citation>
    <scope>NUCLEOTIDE SEQUENCE [LARGE SCALE GENOMIC DNA]</scope>
    <source>
        <strain evidence="3 4">11-3469</strain>
    </source>
</reference>
<evidence type="ECO:0000313" key="3">
    <source>
        <dbReference type="EMBL" id="OOK81081.1"/>
    </source>
</evidence>
<keyword evidence="2" id="KW-0472">Membrane</keyword>
<sequence length="166" mass="18154">MIGYIFGFITLFICCGIGKGSVFKLIPSIFQNRSRALNVTAAERRHWERVMSGALIGFAGTLGGLGAMGVNLVLRQSYVSAGTETPAFWVFLLCYIGATTLTWWRYVRPHGGSGPAPTLRQQTAGSQSEGCCLTREGASTCSRWETSGRRRRSRGRIQQHASMSVN</sequence>
<evidence type="ECO:0000256" key="1">
    <source>
        <dbReference type="SAM" id="MobiDB-lite"/>
    </source>
</evidence>
<dbReference type="AlphaFoldDB" id="A0A1V3XRF6"/>
<proteinExistence type="predicted"/>
<dbReference type="Gene3D" id="1.20.1250.20">
    <property type="entry name" value="MFS general substrate transporter like domains"/>
    <property type="match status" value="1"/>
</dbReference>
<dbReference type="InterPro" id="IPR036259">
    <property type="entry name" value="MFS_trans_sf"/>
</dbReference>
<feature type="transmembrane region" description="Helical" evidence="2">
    <location>
        <begin position="6"/>
        <end position="26"/>
    </location>
</feature>
<dbReference type="EMBL" id="MVBN01000002">
    <property type="protein sequence ID" value="OOK81081.1"/>
    <property type="molecule type" value="Genomic_DNA"/>
</dbReference>
<keyword evidence="2" id="KW-1133">Transmembrane helix</keyword>
<accession>A0A1V3XRF6</accession>
<feature type="region of interest" description="Disordered" evidence="1">
    <location>
        <begin position="143"/>
        <end position="166"/>
    </location>
</feature>
<dbReference type="Proteomes" id="UP000188532">
    <property type="component" value="Unassembled WGS sequence"/>
</dbReference>
<evidence type="ECO:0000256" key="2">
    <source>
        <dbReference type="SAM" id="Phobius"/>
    </source>
</evidence>
<evidence type="ECO:0000313" key="4">
    <source>
        <dbReference type="Proteomes" id="UP000188532"/>
    </source>
</evidence>
<protein>
    <submittedName>
        <fullName evidence="3">Uncharacterized protein</fullName>
    </submittedName>
</protein>
<organism evidence="3 4">
    <name type="scientific">Mycobacterium kansasii</name>
    <dbReference type="NCBI Taxonomy" id="1768"/>
    <lineage>
        <taxon>Bacteria</taxon>
        <taxon>Bacillati</taxon>
        <taxon>Actinomycetota</taxon>
        <taxon>Actinomycetes</taxon>
        <taxon>Mycobacteriales</taxon>
        <taxon>Mycobacteriaceae</taxon>
        <taxon>Mycobacterium</taxon>
    </lineage>
</organism>
<name>A0A1V3XRF6_MYCKA</name>